<feature type="compositionally biased region" description="Polar residues" evidence="7">
    <location>
        <begin position="165"/>
        <end position="182"/>
    </location>
</feature>
<gene>
    <name evidence="10" type="primary">LOC106161000</name>
</gene>
<sequence length="754" mass="83634">MFLCYCWDFPILFGKGWSTSNTFHRTRLFTTMRHLHEIGYSKNGKIYRHALEVRENIHNNMAEYQNELSVENDIAILEDSPSDVDHPSAIPPSSHRPEFQIYTSPQASLGSSQFALQTAYNDLKKRYNQLDGKHRQLVRAVKEGRVGMASRNVDSGEDTAPRSGSPVTNGQPESVGSDLSSAQFRSLEMRSKYLESEIYKLQVEVRNKQQEVDRLTSKLKRIEADNKRLINESQAIKDKIQTMITRHKMEIAELQENLSKLSDEKEASKSRVEVLDTTLKRKERELAGFKKQCLELDRQLKDALKEKEEEKQVYLDRLSLLQNTETSGTGIGEKELLGLKFQIEAVKKDNENLKKMVREQHLFIEKAVQREKAAIRTKERTPAANPQTSANSSISPRASSPQANASSARDVMTESYAIPCSEDVMQDELGMEPGQDMTYATMIPATGNTDNLTPDGQFGSLPSETGGVGSLNSQGREEALREDQTADPDEGLGGDSMTSDQGDIFGSALMDIPSVSPRNTSHRSRGSASNPPLSGNAGNSNLSRSGSAGNNMAGSRLGPSSSNNQRSTGSSVRNTSALNFERNEEHPQTRDNSKQNPNLYTEEPGGSKLGSPSTSPTVLNNDPLLGHKVGMIPSKNLLCDERSQPEGATIHIPLRDNMDEYDRICPSCNRVFPVSMPMEELQQHVMDCMPGETSGIVHNSFDDEGPVNTDERVCPMCSAAFPKMLPQTDFESHVNSHFEDETSMVSQYEVLSGN</sequence>
<dbReference type="RefSeq" id="XP_013393282.1">
    <property type="nucleotide sequence ID" value="XM_013537828.2"/>
</dbReference>
<feature type="compositionally biased region" description="Basic and acidic residues" evidence="7">
    <location>
        <begin position="581"/>
        <end position="593"/>
    </location>
</feature>
<protein>
    <submittedName>
        <fullName evidence="10">Uncharacterized protein LOC106161000 isoform X1</fullName>
    </submittedName>
</protein>
<feature type="region of interest" description="Disordered" evidence="7">
    <location>
        <begin position="373"/>
        <end position="410"/>
    </location>
</feature>
<name>A0A1S3I4T9_LINAN</name>
<feature type="region of interest" description="Disordered" evidence="7">
    <location>
        <begin position="444"/>
        <end position="622"/>
    </location>
</feature>
<evidence type="ECO:0000256" key="1">
    <source>
        <dbReference type="ARBA" id="ARBA00022723"/>
    </source>
</evidence>
<feature type="coiled-coil region" evidence="6">
    <location>
        <begin position="198"/>
        <end position="324"/>
    </location>
</feature>
<evidence type="ECO:0000256" key="2">
    <source>
        <dbReference type="ARBA" id="ARBA00022771"/>
    </source>
</evidence>
<dbReference type="PROSITE" id="PS51905">
    <property type="entry name" value="ZF_UBZ1"/>
    <property type="match status" value="1"/>
</dbReference>
<dbReference type="Gene3D" id="6.20.250.40">
    <property type="match status" value="1"/>
</dbReference>
<dbReference type="GO" id="GO:0008270">
    <property type="term" value="F:zinc ion binding"/>
    <property type="evidence" value="ECO:0007669"/>
    <property type="project" value="UniProtKB-KW"/>
</dbReference>
<dbReference type="Proteomes" id="UP000085678">
    <property type="component" value="Unplaced"/>
</dbReference>
<evidence type="ECO:0000259" key="8">
    <source>
        <dbReference type="PROSITE" id="PS51905"/>
    </source>
</evidence>
<dbReference type="GeneID" id="106161000"/>
<reference evidence="10" key="1">
    <citation type="submission" date="2025-08" db="UniProtKB">
        <authorList>
            <consortium name="RefSeq"/>
        </authorList>
    </citation>
    <scope>IDENTIFICATION</scope>
    <source>
        <tissue evidence="10">Gonads</tissue>
    </source>
</reference>
<accession>A0A1S3I4T9</accession>
<dbReference type="AlphaFoldDB" id="A0A1S3I4T9"/>
<feature type="compositionally biased region" description="Polar residues" evidence="7">
    <location>
        <begin position="610"/>
        <end position="620"/>
    </location>
</feature>
<feature type="domain" description="UBZ1-type" evidence="8">
    <location>
        <begin position="711"/>
        <end position="737"/>
    </location>
</feature>
<evidence type="ECO:0000256" key="7">
    <source>
        <dbReference type="SAM" id="MobiDB-lite"/>
    </source>
</evidence>
<keyword evidence="1" id="KW-0479">Metal-binding</keyword>
<keyword evidence="9" id="KW-1185">Reference proteome</keyword>
<dbReference type="InterPro" id="IPR041641">
    <property type="entry name" value="CALCOCO1/2_Zn_UBZ1"/>
</dbReference>
<evidence type="ECO:0000313" key="9">
    <source>
        <dbReference type="Proteomes" id="UP000085678"/>
    </source>
</evidence>
<evidence type="ECO:0000256" key="5">
    <source>
        <dbReference type="PROSITE-ProRule" id="PRU01253"/>
    </source>
</evidence>
<proteinExistence type="predicted"/>
<evidence type="ECO:0000256" key="3">
    <source>
        <dbReference type="ARBA" id="ARBA00022833"/>
    </source>
</evidence>
<evidence type="ECO:0000256" key="4">
    <source>
        <dbReference type="ARBA" id="ARBA00023054"/>
    </source>
</evidence>
<feature type="compositionally biased region" description="Low complexity" evidence="7">
    <location>
        <begin position="560"/>
        <end position="571"/>
    </location>
</feature>
<dbReference type="OrthoDB" id="6105729at2759"/>
<feature type="compositionally biased region" description="Polar residues" evidence="7">
    <location>
        <begin position="526"/>
        <end position="553"/>
    </location>
</feature>
<organism evidence="9 10">
    <name type="scientific">Lingula anatina</name>
    <name type="common">Brachiopod</name>
    <name type="synonym">Lingula unguis</name>
    <dbReference type="NCBI Taxonomy" id="7574"/>
    <lineage>
        <taxon>Eukaryota</taxon>
        <taxon>Metazoa</taxon>
        <taxon>Spiralia</taxon>
        <taxon>Lophotrochozoa</taxon>
        <taxon>Brachiopoda</taxon>
        <taxon>Linguliformea</taxon>
        <taxon>Lingulata</taxon>
        <taxon>Lingulida</taxon>
        <taxon>Linguloidea</taxon>
        <taxon>Lingulidae</taxon>
        <taxon>Lingula</taxon>
    </lineage>
</organism>
<evidence type="ECO:0000313" key="10">
    <source>
        <dbReference type="RefSeq" id="XP_013393282.1"/>
    </source>
</evidence>
<feature type="region of interest" description="Disordered" evidence="7">
    <location>
        <begin position="141"/>
        <end position="182"/>
    </location>
</feature>
<dbReference type="Gene3D" id="1.10.287.1490">
    <property type="match status" value="1"/>
</dbReference>
<dbReference type="CDD" id="cd21965">
    <property type="entry name" value="Zn-C2H2_CALCOCO1_TAX1BP1_like"/>
    <property type="match status" value="1"/>
</dbReference>
<dbReference type="InParanoid" id="A0A1S3I4T9"/>
<keyword evidence="4 6" id="KW-0175">Coiled coil</keyword>
<dbReference type="KEGG" id="lak:106161000"/>
<keyword evidence="3" id="KW-0862">Zinc</keyword>
<feature type="compositionally biased region" description="Basic and acidic residues" evidence="7">
    <location>
        <begin position="475"/>
        <end position="484"/>
    </location>
</feature>
<evidence type="ECO:0000256" key="6">
    <source>
        <dbReference type="SAM" id="Coils"/>
    </source>
</evidence>
<feature type="compositionally biased region" description="Low complexity" evidence="7">
    <location>
        <begin position="389"/>
        <end position="401"/>
    </location>
</feature>
<dbReference type="Pfam" id="PF18112">
    <property type="entry name" value="Zn-C2H2_12"/>
    <property type="match status" value="1"/>
</dbReference>
<keyword evidence="2 5" id="KW-0863">Zinc-finger</keyword>